<organism evidence="6 7">
    <name type="scientific">Gonapodya prolifera (strain JEL478)</name>
    <name type="common">Monoblepharis prolifera</name>
    <dbReference type="NCBI Taxonomy" id="1344416"/>
    <lineage>
        <taxon>Eukaryota</taxon>
        <taxon>Fungi</taxon>
        <taxon>Fungi incertae sedis</taxon>
        <taxon>Chytridiomycota</taxon>
        <taxon>Chytridiomycota incertae sedis</taxon>
        <taxon>Monoblepharidomycetes</taxon>
        <taxon>Monoblepharidales</taxon>
        <taxon>Gonapodyaceae</taxon>
        <taxon>Gonapodya</taxon>
    </lineage>
</organism>
<dbReference type="AlphaFoldDB" id="A0A139AIC9"/>
<dbReference type="Pfam" id="PF00018">
    <property type="entry name" value="SH3_1"/>
    <property type="match status" value="1"/>
</dbReference>
<dbReference type="SUPFAM" id="SSF50044">
    <property type="entry name" value="SH3-domain"/>
    <property type="match status" value="1"/>
</dbReference>
<name>A0A139AIC9_GONPJ</name>
<keyword evidence="4" id="KW-0472">Membrane</keyword>
<evidence type="ECO:0000256" key="3">
    <source>
        <dbReference type="SAM" id="MobiDB-lite"/>
    </source>
</evidence>
<feature type="compositionally biased region" description="Polar residues" evidence="3">
    <location>
        <begin position="434"/>
        <end position="488"/>
    </location>
</feature>
<protein>
    <recommendedName>
        <fullName evidence="5">SH3 domain-containing protein</fullName>
    </recommendedName>
</protein>
<keyword evidence="4" id="KW-1133">Transmembrane helix</keyword>
<evidence type="ECO:0000313" key="6">
    <source>
        <dbReference type="EMBL" id="KXS16175.1"/>
    </source>
</evidence>
<dbReference type="PROSITE" id="PS50002">
    <property type="entry name" value="SH3"/>
    <property type="match status" value="1"/>
</dbReference>
<accession>A0A139AIC9</accession>
<evidence type="ECO:0000256" key="1">
    <source>
        <dbReference type="ARBA" id="ARBA00022443"/>
    </source>
</evidence>
<feature type="compositionally biased region" description="Low complexity" evidence="3">
    <location>
        <begin position="345"/>
        <end position="362"/>
    </location>
</feature>
<dbReference type="InterPro" id="IPR036028">
    <property type="entry name" value="SH3-like_dom_sf"/>
</dbReference>
<feature type="compositionally biased region" description="Basic residues" evidence="3">
    <location>
        <begin position="191"/>
        <end position="203"/>
    </location>
</feature>
<feature type="compositionally biased region" description="Low complexity" evidence="3">
    <location>
        <begin position="216"/>
        <end position="236"/>
    </location>
</feature>
<evidence type="ECO:0000259" key="5">
    <source>
        <dbReference type="PROSITE" id="PS50002"/>
    </source>
</evidence>
<dbReference type="EMBL" id="KQ965756">
    <property type="protein sequence ID" value="KXS16175.1"/>
    <property type="molecule type" value="Genomic_DNA"/>
</dbReference>
<dbReference type="Gene3D" id="2.30.30.40">
    <property type="entry name" value="SH3 Domains"/>
    <property type="match status" value="1"/>
</dbReference>
<dbReference type="OrthoDB" id="5595608at2759"/>
<dbReference type="OMA" id="QYSEISH"/>
<feature type="compositionally biased region" description="Low complexity" evidence="3">
    <location>
        <begin position="496"/>
        <end position="507"/>
    </location>
</feature>
<proteinExistence type="predicted"/>
<keyword evidence="4" id="KW-0812">Transmembrane</keyword>
<reference evidence="6 7" key="1">
    <citation type="journal article" date="2015" name="Genome Biol. Evol.">
        <title>Phylogenomic analyses indicate that early fungi evolved digesting cell walls of algal ancestors of land plants.</title>
        <authorList>
            <person name="Chang Y."/>
            <person name="Wang S."/>
            <person name="Sekimoto S."/>
            <person name="Aerts A.L."/>
            <person name="Choi C."/>
            <person name="Clum A."/>
            <person name="LaButti K.M."/>
            <person name="Lindquist E.A."/>
            <person name="Yee Ngan C."/>
            <person name="Ohm R.A."/>
            <person name="Salamov A.A."/>
            <person name="Grigoriev I.V."/>
            <person name="Spatafora J.W."/>
            <person name="Berbee M.L."/>
        </authorList>
    </citation>
    <scope>NUCLEOTIDE SEQUENCE [LARGE SCALE GENOMIC DNA]</scope>
    <source>
        <strain evidence="6 7">JEL478</strain>
    </source>
</reference>
<feature type="compositionally biased region" description="Polar residues" evidence="3">
    <location>
        <begin position="363"/>
        <end position="412"/>
    </location>
</feature>
<dbReference type="InterPro" id="IPR001452">
    <property type="entry name" value="SH3_domain"/>
</dbReference>
<feature type="region of interest" description="Disordered" evidence="3">
    <location>
        <begin position="273"/>
        <end position="542"/>
    </location>
</feature>
<sequence length="610" mass="61854">MATPEAHVLGHWRKKTANFGAIVGAVLFALFAGDADAQSSETISSVVAVTPSSVAAATSSVVAATSLSAISSASIVQTPPPIASSSSLGSVAPTVSSLLATTSLSVVASSAPTPPAVSSSVPPSPVAVPSTARSSSAASSPTLAPAAAEAQDGLFGGKISVPIFAAIVAGGAAVIIAILFIVFAAKRKSRSSKKFEKGHKKPPSKLPRPAPPPADTPTSRSSQPPMSPMSPAMLPPSDYASIPSSAGYYPPGWSPVPGYQSSHRGSVLDQVDSRRLRNSSMYGTATPDSGYALYGAPPPSSYSVPPSQATFPHYPPSGPVSGAVPNNSSSQYYTGSGSIGSPTQPSGSPSLSGHLRSSSASPNVTYMWSGANSTSPDRASIGSGTLNQGQRTNSGSLGQVAHSKTPSGTLSQGYKPPSVTLSQKYTSGKPPSVTLGSQQGHGTPPSINSGSQQLGYTKPPSVTLTPKPSYTSLQAASSSGMQRNSVAASTAPPLSPSGSQQPLLHSSRLAPPGLRSSQVVDPSGSEWSDNDGGYASAGSSSRPGRIRIEVCRVVAGYEPQFQGDLRLQAGGKVQVLERYGDGWARGVDLTTGEEGVFPEAYVGKRSRRQG</sequence>
<feature type="region of interest" description="Disordered" evidence="3">
    <location>
        <begin position="112"/>
        <end position="139"/>
    </location>
</feature>
<evidence type="ECO:0000313" key="7">
    <source>
        <dbReference type="Proteomes" id="UP000070544"/>
    </source>
</evidence>
<evidence type="ECO:0000256" key="4">
    <source>
        <dbReference type="SAM" id="Phobius"/>
    </source>
</evidence>
<feature type="compositionally biased region" description="Pro residues" evidence="3">
    <location>
        <begin position="204"/>
        <end position="215"/>
    </location>
</feature>
<evidence type="ECO:0000256" key="2">
    <source>
        <dbReference type="PROSITE-ProRule" id="PRU00192"/>
    </source>
</evidence>
<dbReference type="SMART" id="SM00326">
    <property type="entry name" value="SH3"/>
    <property type="match status" value="1"/>
</dbReference>
<feature type="domain" description="SH3" evidence="5">
    <location>
        <begin position="546"/>
        <end position="607"/>
    </location>
</feature>
<keyword evidence="1 2" id="KW-0728">SH3 domain</keyword>
<gene>
    <name evidence="6" type="ORF">M427DRAFT_154879</name>
</gene>
<feature type="compositionally biased region" description="Polar residues" evidence="3">
    <location>
        <begin position="324"/>
        <end position="344"/>
    </location>
</feature>
<feature type="transmembrane region" description="Helical" evidence="4">
    <location>
        <begin position="163"/>
        <end position="185"/>
    </location>
</feature>
<feature type="region of interest" description="Disordered" evidence="3">
    <location>
        <begin position="191"/>
        <end position="236"/>
    </location>
</feature>
<keyword evidence="7" id="KW-1185">Reference proteome</keyword>
<feature type="compositionally biased region" description="Polar residues" evidence="3">
    <location>
        <begin position="278"/>
        <end position="287"/>
    </location>
</feature>
<dbReference type="STRING" id="1344416.A0A139AIC9"/>
<dbReference type="Proteomes" id="UP000070544">
    <property type="component" value="Unassembled WGS sequence"/>
</dbReference>